<dbReference type="KEGG" id="cth:Cthe_1521"/>
<sequence length="171" mass="19207">MLAGCGDNGNGSSQPSGVSNSSQNIQGAENKKEKTNAEKFLEYAIKAADLRNFTKTGNYAGVIKTLRDIYEDDIVNPYTGATSIYAMNRTISYIDNNDMSVTRGYSVDCVVIDDYMTQLKDLDTSEVVYCVNPESKGMVFAFWFMDGVYIYEIDENGQKINEIKHFFEKEE</sequence>
<proteinExistence type="predicted"/>
<reference evidence="2 3" key="2">
    <citation type="journal article" date="2013" name="Biotechnol. Biofuels">
        <title>Global transcriptome analysis of Clostridium thermocellum ATCC 27405 during growth on dilute acid pretreated Populus and switchgrass.</title>
        <authorList>
            <person name="Wilson C.M."/>
            <person name="Rodriguez M.Jr."/>
            <person name="Johnson C.M."/>
            <person name="Martin S.L."/>
            <person name="Chu T.M."/>
            <person name="Wolfinger R.D."/>
            <person name="Hauser L.J."/>
            <person name="Land M.L."/>
            <person name="Klingeman D.M."/>
            <person name="Syed M.H."/>
            <person name="Ragauskas A.J."/>
            <person name="Tschaplinski T.J."/>
            <person name="Mielenz J.R."/>
            <person name="Brown S.D."/>
        </authorList>
    </citation>
    <scope>NUCLEOTIDE SEQUENCE [LARGE SCALE GENOMIC DNA]</scope>
    <source>
        <strain evidence="3">ATCC 27405 / DSM 1237 / JCM 9322 / NBRC 103400 / NCIMB 10682 / NRRL B-4536 / VPI 7372</strain>
    </source>
</reference>
<reference evidence="3" key="1">
    <citation type="submission" date="2007-02" db="EMBL/GenBank/DDBJ databases">
        <title>Complete sequence of Clostridium thermocellum ATCC 27405.</title>
        <authorList>
            <consortium name="US DOE Joint Genome Institute"/>
            <person name="Copeland A."/>
            <person name="Lucas S."/>
            <person name="Lapidus A."/>
            <person name="Barry K."/>
            <person name="Detter J.C."/>
            <person name="Glavina del Rio T."/>
            <person name="Hammon N."/>
            <person name="Israni S."/>
            <person name="Dalin E."/>
            <person name="Tice H."/>
            <person name="Pitluck S."/>
            <person name="Chertkov O."/>
            <person name="Brettin T."/>
            <person name="Bruce D."/>
            <person name="Han C."/>
            <person name="Tapia R."/>
            <person name="Gilna P."/>
            <person name="Schmutz J."/>
            <person name="Larimer F."/>
            <person name="Land M."/>
            <person name="Hauser L."/>
            <person name="Kyrpides N."/>
            <person name="Mikhailova N."/>
            <person name="Wu J.H.D."/>
            <person name="Newcomb M."/>
            <person name="Richardson P."/>
        </authorList>
    </citation>
    <scope>NUCLEOTIDE SEQUENCE [LARGE SCALE GENOMIC DNA]</scope>
    <source>
        <strain evidence="3">ATCC 27405 / DSM 1237 / JCM 9322 / NBRC 103400 / NCIMB 10682 / NRRL B-4536 / VPI 7372</strain>
    </source>
</reference>
<evidence type="ECO:0000313" key="3">
    <source>
        <dbReference type="Proteomes" id="UP000002145"/>
    </source>
</evidence>
<feature type="region of interest" description="Disordered" evidence="1">
    <location>
        <begin position="1"/>
        <end position="33"/>
    </location>
</feature>
<gene>
    <name evidence="2" type="ordered locus">Cthe_1521</name>
</gene>
<dbReference type="AlphaFoldDB" id="A3DFM0"/>
<name>A3DFM0_ACET2</name>
<dbReference type="Proteomes" id="UP000002145">
    <property type="component" value="Chromosome"/>
</dbReference>
<accession>A3DFM0</accession>
<dbReference type="STRING" id="203119.Cthe_1521"/>
<feature type="compositionally biased region" description="Low complexity" evidence="1">
    <location>
        <begin position="10"/>
        <end position="24"/>
    </location>
</feature>
<protein>
    <submittedName>
        <fullName evidence="2">Uncharacterized protein</fullName>
    </submittedName>
</protein>
<organism evidence="2 3">
    <name type="scientific">Acetivibrio thermocellus (strain ATCC 27405 / DSM 1237 / JCM 9322 / NBRC 103400 / NCIMB 10682 / NRRL B-4536 / VPI 7372)</name>
    <name type="common">Clostridium thermocellum</name>
    <dbReference type="NCBI Taxonomy" id="203119"/>
    <lineage>
        <taxon>Bacteria</taxon>
        <taxon>Bacillati</taxon>
        <taxon>Bacillota</taxon>
        <taxon>Clostridia</taxon>
        <taxon>Eubacteriales</taxon>
        <taxon>Oscillospiraceae</taxon>
        <taxon>Acetivibrio</taxon>
    </lineage>
</organism>
<dbReference type="HOGENOM" id="CLU_1382058_0_0_9"/>
<evidence type="ECO:0000256" key="1">
    <source>
        <dbReference type="SAM" id="MobiDB-lite"/>
    </source>
</evidence>
<dbReference type="EMBL" id="CP000568">
    <property type="protein sequence ID" value="ABN52749.1"/>
    <property type="molecule type" value="Genomic_DNA"/>
</dbReference>
<evidence type="ECO:0000313" key="2">
    <source>
        <dbReference type="EMBL" id="ABN52749.1"/>
    </source>
</evidence>
<keyword evidence="3" id="KW-1185">Reference proteome</keyword>